<protein>
    <submittedName>
        <fullName evidence="9">GMC family oxidoreductase</fullName>
    </submittedName>
</protein>
<dbReference type="Gene3D" id="3.50.50.60">
    <property type="entry name" value="FAD/NAD(P)-binding domain"/>
    <property type="match status" value="1"/>
</dbReference>
<dbReference type="PROSITE" id="PS00624">
    <property type="entry name" value="GMC_OXRED_2"/>
    <property type="match status" value="1"/>
</dbReference>
<keyword evidence="3" id="KW-0285">Flavoprotein</keyword>
<feature type="region of interest" description="Disordered" evidence="7">
    <location>
        <begin position="1"/>
        <end position="27"/>
    </location>
</feature>
<feature type="domain" description="Glucose-methanol-choline oxidoreductase N-terminal" evidence="8">
    <location>
        <begin position="312"/>
        <end position="326"/>
    </location>
</feature>
<proteinExistence type="inferred from homology"/>
<sequence length="573" mass="59804">MAGTTVSHKTEHHPQPNDPNHGTPEGRRAFLGKLAALGAGAAGIGEFSRFIDTAEASQIERLRDSYDYVIVGAGSAGCLLADRLSASGASVLLIEAGDNRLGQSKVALVADWLRNLGSDTDWARVSVPQTQLDGRQQASPAGRTWGGSGSINAMIWLRGDPRDHRAWQQLVGPEWNPADLTRAYLQVTQASQTCGSAAGRITVGRYADRHPLTAAYLAAGASTGLGQIELNAGRRLDGTGVAEVNATADGRRAGPAQAFLAPALTRQNLKVLSNVVVSKLVLQGTTCRGVEVRLGSSALTIYATRETIVSAGAAASPQLLMLSGLGPLDQLAPLNIQVRQDMPAVGRNFHDHLLLSVTYKARTAIAPQVSNGVSTMAYYGGTAFSAPTIQVAGMQYPFGGPLAAGEGYTLIPFLAKPRSRGVARLVSADPGQSLALDPNYLADAIDRDTMIAALDRTLEIGAARALASYNGGLQSSAPLRTRADKLAFIRQNAAPGLHFVGSCAAGRDPATSVVDARFRVWGIQNLRVVDASVIPEIPAVNIHPSVLTVAQLAANQLLAEARASGAAARGAAC</sequence>
<dbReference type="PROSITE" id="PS51318">
    <property type="entry name" value="TAT"/>
    <property type="match status" value="1"/>
</dbReference>
<name>A0AB74DGB9_9BURK</name>
<evidence type="ECO:0000259" key="8">
    <source>
        <dbReference type="PROSITE" id="PS00624"/>
    </source>
</evidence>
<evidence type="ECO:0000313" key="10">
    <source>
        <dbReference type="Proteomes" id="UP000273734"/>
    </source>
</evidence>
<dbReference type="InterPro" id="IPR007867">
    <property type="entry name" value="GMC_OxRtase_C"/>
</dbReference>
<organism evidence="9 10">
    <name type="scientific">Burkholderia ubonensis</name>
    <dbReference type="NCBI Taxonomy" id="101571"/>
    <lineage>
        <taxon>Bacteria</taxon>
        <taxon>Pseudomonadati</taxon>
        <taxon>Pseudomonadota</taxon>
        <taxon>Betaproteobacteria</taxon>
        <taxon>Burkholderiales</taxon>
        <taxon>Burkholderiaceae</taxon>
        <taxon>Burkholderia</taxon>
        <taxon>Burkholderia cepacia complex</taxon>
    </lineage>
</organism>
<dbReference type="Gene3D" id="3.30.560.10">
    <property type="entry name" value="Glucose Oxidase, domain 3"/>
    <property type="match status" value="1"/>
</dbReference>
<keyword evidence="4 6" id="KW-0274">FAD</keyword>
<dbReference type="Pfam" id="PF05199">
    <property type="entry name" value="GMC_oxred_C"/>
    <property type="match status" value="1"/>
</dbReference>
<evidence type="ECO:0000256" key="2">
    <source>
        <dbReference type="ARBA" id="ARBA00010790"/>
    </source>
</evidence>
<evidence type="ECO:0000256" key="7">
    <source>
        <dbReference type="SAM" id="MobiDB-lite"/>
    </source>
</evidence>
<dbReference type="GO" id="GO:0016614">
    <property type="term" value="F:oxidoreductase activity, acting on CH-OH group of donors"/>
    <property type="evidence" value="ECO:0007669"/>
    <property type="project" value="InterPro"/>
</dbReference>
<dbReference type="PANTHER" id="PTHR11552">
    <property type="entry name" value="GLUCOSE-METHANOL-CHOLINE GMC OXIDOREDUCTASE"/>
    <property type="match status" value="1"/>
</dbReference>
<dbReference type="AlphaFoldDB" id="A0AB74DGB9"/>
<dbReference type="SUPFAM" id="SSF54373">
    <property type="entry name" value="FAD-linked reductases, C-terminal domain"/>
    <property type="match status" value="1"/>
</dbReference>
<dbReference type="InterPro" id="IPR006311">
    <property type="entry name" value="TAT_signal"/>
</dbReference>
<evidence type="ECO:0000256" key="3">
    <source>
        <dbReference type="ARBA" id="ARBA00022630"/>
    </source>
</evidence>
<comment type="cofactor">
    <cofactor evidence="1 6">
        <name>FAD</name>
        <dbReference type="ChEBI" id="CHEBI:57692"/>
    </cofactor>
</comment>
<gene>
    <name evidence="9" type="ORF">DF015_06460</name>
</gene>
<dbReference type="GO" id="GO:0050660">
    <property type="term" value="F:flavin adenine dinucleotide binding"/>
    <property type="evidence" value="ECO:0007669"/>
    <property type="project" value="InterPro"/>
</dbReference>
<evidence type="ECO:0000256" key="4">
    <source>
        <dbReference type="ARBA" id="ARBA00022827"/>
    </source>
</evidence>
<accession>A0AB74DGB9</accession>
<evidence type="ECO:0000313" key="9">
    <source>
        <dbReference type="EMBL" id="RQP82586.1"/>
    </source>
</evidence>
<dbReference type="PIRSF" id="PIRSF000137">
    <property type="entry name" value="Alcohol_oxidase"/>
    <property type="match status" value="1"/>
</dbReference>
<feature type="binding site" evidence="6">
    <location>
        <position position="277"/>
    </location>
    <ligand>
        <name>FAD</name>
        <dbReference type="ChEBI" id="CHEBI:57692"/>
    </ligand>
</feature>
<evidence type="ECO:0000256" key="1">
    <source>
        <dbReference type="ARBA" id="ARBA00001974"/>
    </source>
</evidence>
<dbReference type="Proteomes" id="UP000273734">
    <property type="component" value="Unassembled WGS sequence"/>
</dbReference>
<comment type="similarity">
    <text evidence="2">Belongs to the GMC oxidoreductase family.</text>
</comment>
<dbReference type="Pfam" id="PF00732">
    <property type="entry name" value="GMC_oxred_N"/>
    <property type="match status" value="1"/>
</dbReference>
<evidence type="ECO:0000256" key="6">
    <source>
        <dbReference type="PIRSR" id="PIRSR000137-2"/>
    </source>
</evidence>
<dbReference type="PANTHER" id="PTHR11552:SF147">
    <property type="entry name" value="CHOLINE DEHYDROGENASE, MITOCHONDRIAL"/>
    <property type="match status" value="1"/>
</dbReference>
<dbReference type="SUPFAM" id="SSF51905">
    <property type="entry name" value="FAD/NAD(P)-binding domain"/>
    <property type="match status" value="1"/>
</dbReference>
<reference evidence="9 10" key="1">
    <citation type="submission" date="2018-08" db="EMBL/GenBank/DDBJ databases">
        <title>Comparative analysis of Burkholderia isolates from Puerto Rico.</title>
        <authorList>
            <person name="Hall C."/>
            <person name="Sahl J."/>
            <person name="Wagner D."/>
        </authorList>
    </citation>
    <scope>NUCLEOTIDE SEQUENCE [LARGE SCALE GENOMIC DNA]</scope>
    <source>
        <strain evidence="9 10">Bp8964</strain>
    </source>
</reference>
<dbReference type="InterPro" id="IPR012132">
    <property type="entry name" value="GMC_OxRdtase"/>
</dbReference>
<comment type="caution">
    <text evidence="9">The sequence shown here is derived from an EMBL/GenBank/DDBJ whole genome shotgun (WGS) entry which is preliminary data.</text>
</comment>
<keyword evidence="5" id="KW-0520">NAD</keyword>
<dbReference type="InterPro" id="IPR000172">
    <property type="entry name" value="GMC_OxRdtase_N"/>
</dbReference>
<dbReference type="InterPro" id="IPR036188">
    <property type="entry name" value="FAD/NAD-bd_sf"/>
</dbReference>
<evidence type="ECO:0000256" key="5">
    <source>
        <dbReference type="ARBA" id="ARBA00023027"/>
    </source>
</evidence>
<dbReference type="EMBL" id="QTNY01000003">
    <property type="protein sequence ID" value="RQP82586.1"/>
    <property type="molecule type" value="Genomic_DNA"/>
</dbReference>